<dbReference type="EMBL" id="AMQN01007967">
    <property type="status" value="NOT_ANNOTATED_CDS"/>
    <property type="molecule type" value="Genomic_DNA"/>
</dbReference>
<evidence type="ECO:0000313" key="14">
    <source>
        <dbReference type="EnsemblMetazoa" id="CapteP177933"/>
    </source>
</evidence>
<evidence type="ECO:0000256" key="2">
    <source>
        <dbReference type="ARBA" id="ARBA00010993"/>
    </source>
</evidence>
<reference evidence="15" key="1">
    <citation type="submission" date="2012-12" db="EMBL/GenBank/DDBJ databases">
        <authorList>
            <person name="Hellsten U."/>
            <person name="Grimwood J."/>
            <person name="Chapman J.A."/>
            <person name="Shapiro H."/>
            <person name="Aerts A."/>
            <person name="Otillar R.P."/>
            <person name="Terry A.Y."/>
            <person name="Boore J.L."/>
            <person name="Simakov O."/>
            <person name="Marletaz F."/>
            <person name="Cho S.-J."/>
            <person name="Edsinger-Gonzales E."/>
            <person name="Havlak P."/>
            <person name="Kuo D.-H."/>
            <person name="Larsson T."/>
            <person name="Lv J."/>
            <person name="Arendt D."/>
            <person name="Savage R."/>
            <person name="Osoegawa K."/>
            <person name="de Jong P."/>
            <person name="Lindberg D.R."/>
            <person name="Seaver E.C."/>
            <person name="Weisblat D.A."/>
            <person name="Putnam N.H."/>
            <person name="Grigoriev I.V."/>
            <person name="Rokhsar D.S."/>
        </authorList>
    </citation>
    <scope>NUCLEOTIDE SEQUENCE</scope>
    <source>
        <strain evidence="15">I ESC-2004</strain>
    </source>
</reference>
<dbReference type="AlphaFoldDB" id="R7UFQ2"/>
<evidence type="ECO:0000256" key="4">
    <source>
        <dbReference type="ARBA" id="ARBA00022475"/>
    </source>
</evidence>
<dbReference type="Pfam" id="PF07565">
    <property type="entry name" value="Band_3_cyto"/>
    <property type="match status" value="1"/>
</dbReference>
<sequence length="779" mass="87717">MKLDLLSSQPNKSFLKKIPVGSEVANIMVGGVDFLKKPIVVFVRLGQATTLADLTEVDLPTRFIFMVLGPGDFSELGEQGRAAGSLFSDKVFGSVAFRAMSSQDVLDGIDEYMDDLTVLPPSVWDPSIRLEPPQTVVSMDKIRKRLNPETRAKMEEIELHAEMDDPSLKRTGRLFGGLIGDIKRRYPYYMSDIKDAIHMQTIASVFFMFFACITPIVTFGGLMGDKTDQYMGVMECIVSGAICGLLYALFSGQPLTIVGATGPLLIFESIVYQLCKSNDWDFLSFRFWIGMWCCFILLIIVMFDLSALVRYITRFTEESFSVLISVIFTYEAFHKVIHIWHTHPMETGVLKKDTDYICLCVPDNKTVVNAVVAVQPGCLTKDVCYEHGWATEGPACDDHNVVENIPNVFLLSCFLFLGTFGIAYSLRCFRNMPYFPSIIRQSFADFAVLIAIIICTGVDIGMALPTPKLTVPNKFEPTNTAVRGWVVNPFGMQSSQWWLAILAAVPAILATILIFLDQQITAVIVNRREHKLKKPHGYHLDLFVLIFLIGIASLLGLPWFVAATVRALTHVKSLFKESEVKIPGEKPYHLGVREQRVTGICIHILIACSIFLTNILKFIPMPVLYGVFLYMGITSLSGVQFVDRILLLVMPAKYQPDFAYLRHVRTNRVHLFTVIQLVCFIGMWVVKTTKTTAIAFPLMLLVLCGVRKLMDFMFTQSELYWLDHLFPEAMRRMKEDEAKNEDNGVTYGDEEMVKLKSYEPSSPSSKALLDEDTELSKQQ</sequence>
<dbReference type="PRINTS" id="PR01231">
    <property type="entry name" value="HCO3TRNSPORT"/>
</dbReference>
<dbReference type="GO" id="GO:0051453">
    <property type="term" value="P:regulation of intracellular pH"/>
    <property type="evidence" value="ECO:0007669"/>
    <property type="project" value="TreeGrafter"/>
</dbReference>
<dbReference type="STRING" id="283909.R7UFQ2"/>
<keyword evidence="8 9" id="KW-0472">Membrane</keyword>
<dbReference type="HOGENOM" id="CLU_002289_5_1_1"/>
<evidence type="ECO:0000256" key="9">
    <source>
        <dbReference type="RuleBase" id="RU362035"/>
    </source>
</evidence>
<dbReference type="Pfam" id="PF00955">
    <property type="entry name" value="HCO3_cotransp"/>
    <property type="match status" value="1"/>
</dbReference>
<feature type="transmembrane region" description="Helical" evidence="9">
    <location>
        <begin position="537"/>
        <end position="561"/>
    </location>
</feature>
<evidence type="ECO:0000256" key="5">
    <source>
        <dbReference type="ARBA" id="ARBA00022692"/>
    </source>
</evidence>
<feature type="transmembrane region" description="Helical" evidence="9">
    <location>
        <begin position="256"/>
        <end position="275"/>
    </location>
</feature>
<dbReference type="Gene3D" id="3.40.930.10">
    <property type="entry name" value="Mannitol-specific EII, Chain A"/>
    <property type="match status" value="1"/>
</dbReference>
<dbReference type="EnsemblMetazoa" id="CapteT177933">
    <property type="protein sequence ID" value="CapteP177933"/>
    <property type="gene ID" value="CapteG177933"/>
</dbReference>
<comment type="subcellular location">
    <subcellularLocation>
        <location evidence="1">Cell membrane</location>
        <topology evidence="1">Multi-pass membrane protein</topology>
    </subcellularLocation>
    <subcellularLocation>
        <location evidence="9">Membrane</location>
        <topology evidence="9">Multi-pass membrane protein</topology>
    </subcellularLocation>
</comment>
<dbReference type="InterPro" id="IPR016152">
    <property type="entry name" value="PTrfase/Anion_transptr"/>
</dbReference>
<dbReference type="GO" id="GO:0008510">
    <property type="term" value="F:sodium:bicarbonate symporter activity"/>
    <property type="evidence" value="ECO:0007669"/>
    <property type="project" value="TreeGrafter"/>
</dbReference>
<dbReference type="InterPro" id="IPR013769">
    <property type="entry name" value="Band3_cytoplasmic_dom"/>
</dbReference>
<feature type="transmembrane region" description="Helical" evidence="9">
    <location>
        <begin position="202"/>
        <end position="223"/>
    </location>
</feature>
<evidence type="ECO:0000256" key="1">
    <source>
        <dbReference type="ARBA" id="ARBA00004651"/>
    </source>
</evidence>
<dbReference type="NCBIfam" id="TIGR00834">
    <property type="entry name" value="ae"/>
    <property type="match status" value="1"/>
</dbReference>
<dbReference type="OMA" id="KQSECTA"/>
<evidence type="ECO:0000256" key="6">
    <source>
        <dbReference type="ARBA" id="ARBA00022989"/>
    </source>
</evidence>
<dbReference type="InterPro" id="IPR003020">
    <property type="entry name" value="HCO3_transpt_euk"/>
</dbReference>
<evidence type="ECO:0000256" key="3">
    <source>
        <dbReference type="ARBA" id="ARBA00022448"/>
    </source>
</evidence>
<feature type="transmembrane region" description="Helical" evidence="9">
    <location>
        <begin position="408"/>
        <end position="426"/>
    </location>
</feature>
<evidence type="ECO:0000259" key="12">
    <source>
        <dbReference type="Pfam" id="PF07565"/>
    </source>
</evidence>
<reference evidence="13 15" key="2">
    <citation type="journal article" date="2013" name="Nature">
        <title>Insights into bilaterian evolution from three spiralian genomes.</title>
        <authorList>
            <person name="Simakov O."/>
            <person name="Marletaz F."/>
            <person name="Cho S.J."/>
            <person name="Edsinger-Gonzales E."/>
            <person name="Havlak P."/>
            <person name="Hellsten U."/>
            <person name="Kuo D.H."/>
            <person name="Larsson T."/>
            <person name="Lv J."/>
            <person name="Arendt D."/>
            <person name="Savage R."/>
            <person name="Osoegawa K."/>
            <person name="de Jong P."/>
            <person name="Grimwood J."/>
            <person name="Chapman J.A."/>
            <person name="Shapiro H."/>
            <person name="Aerts A."/>
            <person name="Otillar R.P."/>
            <person name="Terry A.Y."/>
            <person name="Boore J.L."/>
            <person name="Grigoriev I.V."/>
            <person name="Lindberg D.R."/>
            <person name="Seaver E.C."/>
            <person name="Weisblat D.A."/>
            <person name="Putnam N.H."/>
            <person name="Rokhsar D.S."/>
        </authorList>
    </citation>
    <scope>NUCLEOTIDE SEQUENCE</scope>
    <source>
        <strain evidence="13 15">I ESC-2004</strain>
    </source>
</reference>
<reference evidence="14" key="3">
    <citation type="submission" date="2015-06" db="UniProtKB">
        <authorList>
            <consortium name="EnsemblMetazoa"/>
        </authorList>
    </citation>
    <scope>IDENTIFICATION</scope>
</reference>
<dbReference type="PANTHER" id="PTHR11453">
    <property type="entry name" value="ANION EXCHANGE PROTEIN"/>
    <property type="match status" value="1"/>
</dbReference>
<keyword evidence="5 9" id="KW-0812">Transmembrane</keyword>
<feature type="transmembrane region" description="Helical" evidence="9">
    <location>
        <begin position="623"/>
        <end position="649"/>
    </location>
</feature>
<proteinExistence type="inferred from homology"/>
<evidence type="ECO:0000313" key="13">
    <source>
        <dbReference type="EMBL" id="ELU05030.1"/>
    </source>
</evidence>
<comment type="similarity">
    <text evidence="2 9">Belongs to the anion exchanger (TC 2.A.31) family.</text>
</comment>
<feature type="region of interest" description="Disordered" evidence="10">
    <location>
        <begin position="758"/>
        <end position="779"/>
    </location>
</feature>
<keyword evidence="7 9" id="KW-0406">Ion transport</keyword>
<evidence type="ECO:0000256" key="8">
    <source>
        <dbReference type="ARBA" id="ARBA00023136"/>
    </source>
</evidence>
<feature type="domain" description="Bicarbonate transporter-like transmembrane" evidence="11">
    <location>
        <begin position="173"/>
        <end position="725"/>
    </location>
</feature>
<feature type="transmembrane region" description="Helical" evidence="9">
    <location>
        <begin position="597"/>
        <end position="616"/>
    </location>
</feature>
<dbReference type="PANTHER" id="PTHR11453:SF36">
    <property type="entry name" value="ANION EXCHANGE PROTEIN"/>
    <property type="match status" value="1"/>
</dbReference>
<dbReference type="OrthoDB" id="1735926at2759"/>
<gene>
    <name evidence="13" type="ORF">CAPTEDRAFT_177933</name>
</gene>
<name>R7UFQ2_CAPTE</name>
<dbReference type="Proteomes" id="UP000014760">
    <property type="component" value="Unassembled WGS sequence"/>
</dbReference>
<feature type="transmembrane region" description="Helical" evidence="9">
    <location>
        <begin position="446"/>
        <end position="464"/>
    </location>
</feature>
<evidence type="ECO:0000313" key="15">
    <source>
        <dbReference type="Proteomes" id="UP000014760"/>
    </source>
</evidence>
<keyword evidence="4" id="KW-1003">Cell membrane</keyword>
<keyword evidence="3 9" id="KW-0813">Transport</keyword>
<keyword evidence="15" id="KW-1185">Reference proteome</keyword>
<evidence type="ECO:0000256" key="10">
    <source>
        <dbReference type="SAM" id="MobiDB-lite"/>
    </source>
</evidence>
<dbReference type="FunFam" id="1.10.287.570:FF:000001">
    <property type="entry name" value="Anion exchange protein"/>
    <property type="match status" value="1"/>
</dbReference>
<dbReference type="SUPFAM" id="SSF55804">
    <property type="entry name" value="Phoshotransferase/anion transport protein"/>
    <property type="match status" value="1"/>
</dbReference>
<protein>
    <recommendedName>
        <fullName evidence="9">Anion exchange protein</fullName>
    </recommendedName>
</protein>
<keyword evidence="6 9" id="KW-1133">Transmembrane helix</keyword>
<dbReference type="Gene3D" id="1.10.287.570">
    <property type="entry name" value="Helical hairpin bin"/>
    <property type="match status" value="1"/>
</dbReference>
<feature type="transmembrane region" description="Helical" evidence="9">
    <location>
        <begin position="669"/>
        <end position="686"/>
    </location>
</feature>
<organism evidence="13">
    <name type="scientific">Capitella teleta</name>
    <name type="common">Polychaete worm</name>
    <dbReference type="NCBI Taxonomy" id="283909"/>
    <lineage>
        <taxon>Eukaryota</taxon>
        <taxon>Metazoa</taxon>
        <taxon>Spiralia</taxon>
        <taxon>Lophotrochozoa</taxon>
        <taxon>Annelida</taxon>
        <taxon>Polychaeta</taxon>
        <taxon>Sedentaria</taxon>
        <taxon>Scolecida</taxon>
        <taxon>Capitellidae</taxon>
        <taxon>Capitella</taxon>
    </lineage>
</organism>
<dbReference type="InterPro" id="IPR011531">
    <property type="entry name" value="HCO3_transpt-like_TM_dom"/>
</dbReference>
<evidence type="ECO:0000256" key="7">
    <source>
        <dbReference type="ARBA" id="ARBA00023065"/>
    </source>
</evidence>
<feature type="transmembrane region" description="Helical" evidence="9">
    <location>
        <begin position="497"/>
        <end position="516"/>
    </location>
</feature>
<dbReference type="GO" id="GO:0005452">
    <property type="term" value="F:solute:inorganic anion antiporter activity"/>
    <property type="evidence" value="ECO:0007669"/>
    <property type="project" value="InterPro"/>
</dbReference>
<dbReference type="EMBL" id="KB301850">
    <property type="protein sequence ID" value="ELU05030.1"/>
    <property type="molecule type" value="Genomic_DNA"/>
</dbReference>
<accession>R7UFQ2</accession>
<dbReference type="GO" id="GO:0005886">
    <property type="term" value="C:plasma membrane"/>
    <property type="evidence" value="ECO:0007669"/>
    <property type="project" value="UniProtKB-SubCell"/>
</dbReference>
<evidence type="ECO:0000259" key="11">
    <source>
        <dbReference type="Pfam" id="PF00955"/>
    </source>
</evidence>
<feature type="transmembrane region" description="Helical" evidence="9">
    <location>
        <begin position="287"/>
        <end position="312"/>
    </location>
</feature>
<feature type="domain" description="Band 3 cytoplasmic" evidence="12">
    <location>
        <begin position="11"/>
        <end position="126"/>
    </location>
</feature>
<dbReference type="GO" id="GO:0008509">
    <property type="term" value="F:monoatomic anion transmembrane transporter activity"/>
    <property type="evidence" value="ECO:0007669"/>
    <property type="project" value="InterPro"/>
</dbReference>